<dbReference type="Pfam" id="PF13576">
    <property type="entry name" value="Pentapeptide_3"/>
    <property type="match status" value="3"/>
</dbReference>
<evidence type="ECO:0000313" key="3">
    <source>
        <dbReference type="EMBL" id="ABK15455.1"/>
    </source>
</evidence>
<feature type="compositionally biased region" description="Basic and acidic residues" evidence="1">
    <location>
        <begin position="474"/>
        <end position="485"/>
    </location>
</feature>
<keyword evidence="2" id="KW-1133">Transmembrane helix</keyword>
<dbReference type="InterPro" id="IPR001646">
    <property type="entry name" value="5peptide_repeat"/>
</dbReference>
<evidence type="ECO:0008006" key="5">
    <source>
        <dbReference type="Google" id="ProtNLM"/>
    </source>
</evidence>
<feature type="transmembrane region" description="Helical" evidence="2">
    <location>
        <begin position="508"/>
        <end position="526"/>
    </location>
</feature>
<organism evidence="3 4">
    <name type="scientific">Methanothrix thermoacetophila (strain DSM 6194 / JCM 14653 / NBRC 101360 / PT)</name>
    <name type="common">Methanosaeta thermophila</name>
    <dbReference type="NCBI Taxonomy" id="349307"/>
    <lineage>
        <taxon>Archaea</taxon>
        <taxon>Methanobacteriati</taxon>
        <taxon>Methanobacteriota</taxon>
        <taxon>Stenosarchaea group</taxon>
        <taxon>Methanomicrobia</taxon>
        <taxon>Methanotrichales</taxon>
        <taxon>Methanotrichaceae</taxon>
        <taxon>Methanothrix</taxon>
    </lineage>
</organism>
<keyword evidence="2" id="KW-0812">Transmembrane</keyword>
<feature type="transmembrane region" description="Helical" evidence="2">
    <location>
        <begin position="436"/>
        <end position="455"/>
    </location>
</feature>
<feature type="region of interest" description="Disordered" evidence="1">
    <location>
        <begin position="472"/>
        <end position="498"/>
    </location>
</feature>
<protein>
    <recommendedName>
        <fullName evidence="5">Pentapeptide repeat protein</fullName>
    </recommendedName>
</protein>
<accession>A0B9T1</accession>
<evidence type="ECO:0000313" key="4">
    <source>
        <dbReference type="Proteomes" id="UP000000674"/>
    </source>
</evidence>
<proteinExistence type="predicted"/>
<sequence length="557" mass="61830">MKLQTALDKAYIQAGCRNSRSVVQIRTVVWCSLLLCLLMASMASGQDVGCNVSDGVCRIVSAAEIMGKIRAGEPVMYENVFVSGDINLSRIGKPVVSPIKIVNSTINGSLNINGVEFMGPLNLSGTVFSGDVAARGASFGSDVSFAGAHLLRVAEFTLTKFGGVANFVGTNFHGPVSMGYAQFSKVGSFEGAAFWNCADFSNAQFMDDTSFERVHFLRSTSFEFARFYQLISFWRSVFHEEVSFANSEFSGTANFISVSFDENAIFMGSRFSHDVTFSAAQFSKSAVFGLAAFQGFSDFSSALFKSVAFFGLAKLEDNTRFANTTFDGDLVLTSSRIYSMQLENASFSDSSKIYLNEADFTRMLARWSLIKDHLVYDSAAYLALVKNYKNMEWRDDANDCYYQYRRISQSSEPWGLEKMIDVISWLSCGYGVKPSYTIFWSMFMILLFGLVYWIGNGIREIAWENLSDEEVDGEQEKNPEAHEGDSDSVSESRPVRSTERRIPFSDSIFFSAMSFTAQSPASLYPVGIYKHVSMIEGILGWFLLGLFVVVLSGMLIR</sequence>
<dbReference type="Proteomes" id="UP000000674">
    <property type="component" value="Chromosome"/>
</dbReference>
<keyword evidence="2" id="KW-0472">Membrane</keyword>
<dbReference type="HOGENOM" id="CLU_037711_1_0_2"/>
<evidence type="ECO:0000256" key="1">
    <source>
        <dbReference type="SAM" id="MobiDB-lite"/>
    </source>
</evidence>
<gene>
    <name evidence="3" type="ordered locus">Mthe_1689</name>
</gene>
<name>A0B9T1_METTP</name>
<reference evidence="3 4" key="1">
    <citation type="submission" date="2006-10" db="EMBL/GenBank/DDBJ databases">
        <title>Complete sequence of Methanosaeta thermophila PT.</title>
        <authorList>
            <consortium name="US DOE Joint Genome Institute"/>
            <person name="Copeland A."/>
            <person name="Lucas S."/>
            <person name="Lapidus A."/>
            <person name="Barry K."/>
            <person name="Detter J.C."/>
            <person name="Glavina del Rio T."/>
            <person name="Hammon N."/>
            <person name="Israni S."/>
            <person name="Pitluck S."/>
            <person name="Chain P."/>
            <person name="Malfatti S."/>
            <person name="Shin M."/>
            <person name="Vergez L."/>
            <person name="Schmutz J."/>
            <person name="Larimer F."/>
            <person name="Land M."/>
            <person name="Hauser L."/>
            <person name="Kyrpides N."/>
            <person name="Kim E."/>
            <person name="Smith K.S."/>
            <person name="Ingram-Smith C."/>
            <person name="Richardson P."/>
        </authorList>
    </citation>
    <scope>NUCLEOTIDE SEQUENCE [LARGE SCALE GENOMIC DNA]</scope>
    <source>
        <strain evidence="4">DSM 6194 / JCM 14653 / NBRC 101360 / PT</strain>
    </source>
</reference>
<evidence type="ECO:0000256" key="2">
    <source>
        <dbReference type="SAM" id="Phobius"/>
    </source>
</evidence>
<feature type="transmembrane region" description="Helical" evidence="2">
    <location>
        <begin position="538"/>
        <end position="556"/>
    </location>
</feature>
<keyword evidence="4" id="KW-1185">Reference proteome</keyword>
<dbReference type="STRING" id="349307.Mthe_1689"/>
<dbReference type="AlphaFoldDB" id="A0B9T1"/>
<dbReference type="EMBL" id="CP000477">
    <property type="protein sequence ID" value="ABK15455.1"/>
    <property type="molecule type" value="Genomic_DNA"/>
</dbReference>
<dbReference type="KEGG" id="mtp:Mthe_1689"/>